<proteinExistence type="predicted"/>
<dbReference type="RefSeq" id="WP_103424538.1">
    <property type="nucleotide sequence ID" value="NZ_CP026309.1"/>
</dbReference>
<dbReference type="InterPro" id="IPR055686">
    <property type="entry name" value="DUF7262"/>
</dbReference>
<dbReference type="GeneID" id="35591135"/>
<dbReference type="KEGG" id="srub:C2R22_03560"/>
<evidence type="ECO:0000256" key="1">
    <source>
        <dbReference type="SAM" id="Phobius"/>
    </source>
</evidence>
<keyword evidence="1" id="KW-1133">Transmembrane helix</keyword>
<evidence type="ECO:0000313" key="2">
    <source>
        <dbReference type="EMBL" id="AUV80851.1"/>
    </source>
</evidence>
<keyword evidence="1" id="KW-0472">Membrane</keyword>
<dbReference type="EMBL" id="CP026309">
    <property type="protein sequence ID" value="AUV80851.1"/>
    <property type="molecule type" value="Genomic_DNA"/>
</dbReference>
<sequence length="144" mass="15478">MCDRGASSRNGRRGQLSLSVVEAAVGLLVVLAAATTFVVGLPEAESEEATLTVLAEDGLDVLDATPPDGDGTSRLTALARDRSGFVRERSHTDDQLRALYPDRVRYRLATPHGVVGDPLPPRGPVGRAMRESVGGRVTLWVWFR</sequence>
<feature type="transmembrane region" description="Helical" evidence="1">
    <location>
        <begin position="20"/>
        <end position="41"/>
    </location>
</feature>
<keyword evidence="1" id="KW-0812">Transmembrane</keyword>
<evidence type="ECO:0000313" key="3">
    <source>
        <dbReference type="Proteomes" id="UP000236584"/>
    </source>
</evidence>
<reference evidence="2 3" key="1">
    <citation type="submission" date="2018-01" db="EMBL/GenBank/DDBJ databases">
        <title>Complete genome sequence of Salinigranum rubrum GX10T, an extremely halophilic archaeon isolated from a marine solar saltern.</title>
        <authorList>
            <person name="Han S."/>
        </authorList>
    </citation>
    <scope>NUCLEOTIDE SEQUENCE [LARGE SCALE GENOMIC DNA]</scope>
    <source>
        <strain evidence="2 3">GX10</strain>
    </source>
</reference>
<organism evidence="2 3">
    <name type="scientific">Salinigranum rubrum</name>
    <dbReference type="NCBI Taxonomy" id="755307"/>
    <lineage>
        <taxon>Archaea</taxon>
        <taxon>Methanobacteriati</taxon>
        <taxon>Methanobacteriota</taxon>
        <taxon>Stenosarchaea group</taxon>
        <taxon>Halobacteria</taxon>
        <taxon>Halobacteriales</taxon>
        <taxon>Haloferacaceae</taxon>
        <taxon>Salinigranum</taxon>
    </lineage>
</organism>
<name>A0A2I8VG12_9EURY</name>
<dbReference type="Pfam" id="PF23923">
    <property type="entry name" value="DUF7262"/>
    <property type="match status" value="1"/>
</dbReference>
<protein>
    <submittedName>
        <fullName evidence="2">Uncharacterized protein</fullName>
    </submittedName>
</protein>
<dbReference type="AlphaFoldDB" id="A0A2I8VG12"/>
<accession>A0A2I8VG12</accession>
<keyword evidence="3" id="KW-1185">Reference proteome</keyword>
<dbReference type="OrthoDB" id="247846at2157"/>
<dbReference type="Proteomes" id="UP000236584">
    <property type="component" value="Chromosome"/>
</dbReference>
<gene>
    <name evidence="2" type="ORF">C2R22_03560</name>
</gene>